<dbReference type="Proteomes" id="UP001497512">
    <property type="component" value="Chromosome 3"/>
</dbReference>
<gene>
    <name evidence="2" type="ORF">CSSPTR1EN2_LOCUS15920</name>
</gene>
<feature type="compositionally biased region" description="Basic and acidic residues" evidence="1">
    <location>
        <begin position="1"/>
        <end position="10"/>
    </location>
</feature>
<dbReference type="EMBL" id="OZ019895">
    <property type="protein sequence ID" value="CAK9221366.1"/>
    <property type="molecule type" value="Genomic_DNA"/>
</dbReference>
<proteinExistence type="predicted"/>
<name>A0ABP0UHF7_9BRYO</name>
<keyword evidence="3" id="KW-1185">Reference proteome</keyword>
<sequence length="99" mass="11335">MGGRSYKRDLVSSSQEEEEEEARKREREIEEDFTFEFFKPATYVLECGTSRNVIDYERSGCSSTVSGTHGTEPLLACCVVPDLRLHFFALDLHALRLKL</sequence>
<accession>A0ABP0UHF7</accession>
<evidence type="ECO:0000313" key="3">
    <source>
        <dbReference type="Proteomes" id="UP001497512"/>
    </source>
</evidence>
<feature type="region of interest" description="Disordered" evidence="1">
    <location>
        <begin position="1"/>
        <end position="27"/>
    </location>
</feature>
<protein>
    <submittedName>
        <fullName evidence="2">Uncharacterized protein</fullName>
    </submittedName>
</protein>
<organism evidence="2 3">
    <name type="scientific">Sphagnum troendelagicum</name>
    <dbReference type="NCBI Taxonomy" id="128251"/>
    <lineage>
        <taxon>Eukaryota</taxon>
        <taxon>Viridiplantae</taxon>
        <taxon>Streptophyta</taxon>
        <taxon>Embryophyta</taxon>
        <taxon>Bryophyta</taxon>
        <taxon>Sphagnophytina</taxon>
        <taxon>Sphagnopsida</taxon>
        <taxon>Sphagnales</taxon>
        <taxon>Sphagnaceae</taxon>
        <taxon>Sphagnum</taxon>
    </lineage>
</organism>
<reference evidence="2" key="1">
    <citation type="submission" date="2024-02" db="EMBL/GenBank/DDBJ databases">
        <authorList>
            <consortium name="ELIXIR-Norway"/>
            <consortium name="Elixir Norway"/>
        </authorList>
    </citation>
    <scope>NUCLEOTIDE SEQUENCE</scope>
</reference>
<evidence type="ECO:0000256" key="1">
    <source>
        <dbReference type="SAM" id="MobiDB-lite"/>
    </source>
</evidence>
<evidence type="ECO:0000313" key="2">
    <source>
        <dbReference type="EMBL" id="CAK9221366.1"/>
    </source>
</evidence>